<dbReference type="EMBL" id="KE524804">
    <property type="protein sequence ID" value="KFB36873.1"/>
    <property type="molecule type" value="Genomic_DNA"/>
</dbReference>
<sequence length="189" mass="20954">MHDWNDWNPPPPDEKKTARRIYRATDRPYRNAPNDEPSNRTGGRIWGSVCFSRVSCCTTDGKDESGRRARLQPAASETAPESKQARNEVQHLSNMDAAKARRLRMKLPGGSSPFSSSLVGCSKKHCATKHDRSPNADQLVAISNRVAAVCWLTMRKIMFGGGNQTPNHIQLNFPDASKEGGEGKKGRHK</sequence>
<feature type="compositionally biased region" description="Basic and acidic residues" evidence="1">
    <location>
        <begin position="176"/>
        <end position="189"/>
    </location>
</feature>
<evidence type="ECO:0000313" key="2">
    <source>
        <dbReference type="EMBL" id="KFB36873.1"/>
    </source>
</evidence>
<reference evidence="2 4" key="1">
    <citation type="journal article" date="2014" name="BMC Genomics">
        <title>Genome sequence of Anopheles sinensis provides insight into genetics basis of mosquito competence for malaria parasites.</title>
        <authorList>
            <person name="Zhou D."/>
            <person name="Zhang D."/>
            <person name="Ding G."/>
            <person name="Shi L."/>
            <person name="Hou Q."/>
            <person name="Ye Y."/>
            <person name="Xu Y."/>
            <person name="Zhou H."/>
            <person name="Xiong C."/>
            <person name="Li S."/>
            <person name="Yu J."/>
            <person name="Hong S."/>
            <person name="Yu X."/>
            <person name="Zou P."/>
            <person name="Chen C."/>
            <person name="Chang X."/>
            <person name="Wang W."/>
            <person name="Lv Y."/>
            <person name="Sun Y."/>
            <person name="Ma L."/>
            <person name="Shen B."/>
            <person name="Zhu C."/>
        </authorList>
    </citation>
    <scope>NUCLEOTIDE SEQUENCE [LARGE SCALE GENOMIC DNA]</scope>
</reference>
<evidence type="ECO:0000313" key="4">
    <source>
        <dbReference type="Proteomes" id="UP000030765"/>
    </source>
</evidence>
<dbReference type="EnsemblMetazoa" id="ASIC004050-RA">
    <property type="protein sequence ID" value="ASIC004050-PA"/>
    <property type="gene ID" value="ASIC004050"/>
</dbReference>
<dbReference type="VEuPathDB" id="VectorBase:ASIC004050"/>
<proteinExistence type="predicted"/>
<feature type="region of interest" description="Disordered" evidence="1">
    <location>
        <begin position="165"/>
        <end position="189"/>
    </location>
</feature>
<feature type="region of interest" description="Disordered" evidence="1">
    <location>
        <begin position="59"/>
        <end position="85"/>
    </location>
</feature>
<reference evidence="3" key="2">
    <citation type="submission" date="2020-05" db="UniProtKB">
        <authorList>
            <consortium name="EnsemblMetazoa"/>
        </authorList>
    </citation>
    <scope>IDENTIFICATION</scope>
</reference>
<accession>A0A084VFX9</accession>
<dbReference type="Proteomes" id="UP000030765">
    <property type="component" value="Unassembled WGS sequence"/>
</dbReference>
<dbReference type="AlphaFoldDB" id="A0A084VFX9"/>
<evidence type="ECO:0000256" key="1">
    <source>
        <dbReference type="SAM" id="MobiDB-lite"/>
    </source>
</evidence>
<evidence type="ECO:0000313" key="3">
    <source>
        <dbReference type="EnsemblMetazoa" id="ASIC004050-PA"/>
    </source>
</evidence>
<feature type="region of interest" description="Disordered" evidence="1">
    <location>
        <begin position="1"/>
        <end position="42"/>
    </location>
</feature>
<organism evidence="2">
    <name type="scientific">Anopheles sinensis</name>
    <name type="common">Mosquito</name>
    <dbReference type="NCBI Taxonomy" id="74873"/>
    <lineage>
        <taxon>Eukaryota</taxon>
        <taxon>Metazoa</taxon>
        <taxon>Ecdysozoa</taxon>
        <taxon>Arthropoda</taxon>
        <taxon>Hexapoda</taxon>
        <taxon>Insecta</taxon>
        <taxon>Pterygota</taxon>
        <taxon>Neoptera</taxon>
        <taxon>Endopterygota</taxon>
        <taxon>Diptera</taxon>
        <taxon>Nematocera</taxon>
        <taxon>Culicoidea</taxon>
        <taxon>Culicidae</taxon>
        <taxon>Anophelinae</taxon>
        <taxon>Anopheles</taxon>
    </lineage>
</organism>
<keyword evidence="4" id="KW-1185">Reference proteome</keyword>
<protein>
    <submittedName>
        <fullName evidence="2 3">Uncharacterized protein</fullName>
    </submittedName>
</protein>
<dbReference type="EMBL" id="ATLV01012548">
    <property type="status" value="NOT_ANNOTATED_CDS"/>
    <property type="molecule type" value="Genomic_DNA"/>
</dbReference>
<name>A0A084VFX9_ANOSI</name>
<gene>
    <name evidence="2" type="ORF">ZHAS_00004050</name>
</gene>